<evidence type="ECO:0008006" key="2">
    <source>
        <dbReference type="Google" id="ProtNLM"/>
    </source>
</evidence>
<gene>
    <name evidence="1" type="ORF">PVT71_13710</name>
</gene>
<dbReference type="EMBL" id="CP123384">
    <property type="protein sequence ID" value="XCC93522.1"/>
    <property type="molecule type" value="Genomic_DNA"/>
</dbReference>
<name>A0AAU8AFA8_9RHOB</name>
<dbReference type="AlphaFoldDB" id="A0AAU8AFA8"/>
<sequence>MHPKDAHANLEPFCKDNAGIGISIDVIRRVLLRQISQSSSAVQDMPSSELFKSKYRVTFDAEVDMSAITLAFIDIQEPQGADRPGLTLGNLFISFTLKVDAKAVAKVRLNYSEVIGLFGFLDRRIVITPQSETHATDRVEHLWETDDALKTQLESNPYEFSDADWDDLKLLVRAAILNAAPAMARSVVEALEFPDFLEMFVGITFGNDSRFAAKDNLLMFTATTSLNFGNCPSHKPAFSGAVQTWTTFDGAVVEPLSASNVEALEALPEALNVSGQISEGHPDYQWPVPLPNEEPSNVGHVFLFTPVNLLRANFDGVLKPAVNTNDRSRNGPFFTHYSLTAALDGQLDLNLVKPWPIVFRLTTGVFAAGQAGAGIKIGSIWHEAIGVQFDGRVHLDVKFSISYDHRRRDIVFVSRVEHAKAHDFHFTNSLPWPISSVAGWILEQVVKKLLPILSRQVVKTTRIPIAELGLLADVADLLPGMVGQSDPATGNATFGVALDL</sequence>
<dbReference type="RefSeq" id="WP_353472346.1">
    <property type="nucleotide sequence ID" value="NZ_CP123384.1"/>
</dbReference>
<proteinExistence type="predicted"/>
<evidence type="ECO:0000313" key="1">
    <source>
        <dbReference type="EMBL" id="XCC93522.1"/>
    </source>
</evidence>
<reference evidence="1" key="1">
    <citation type="submission" date="2023-02" db="EMBL/GenBank/DDBJ databases">
        <title>Description and genomic characterization of Salipiger bruguierae sp. nov., isolated from the sediment of mangrove plant Bruguiera sexangula.</title>
        <authorList>
            <person name="Long M."/>
        </authorList>
    </citation>
    <scope>NUCLEOTIDE SEQUENCE</scope>
    <source>
        <strain evidence="1">H15</strain>
    </source>
</reference>
<protein>
    <recommendedName>
        <fullName evidence="2">Lipid-binding serum glycoprotein C-terminal domain-containing protein</fullName>
    </recommendedName>
</protein>
<organism evidence="1">
    <name type="scientific">Alloyangia sp. H15</name>
    <dbReference type="NCBI Taxonomy" id="3029062"/>
    <lineage>
        <taxon>Bacteria</taxon>
        <taxon>Pseudomonadati</taxon>
        <taxon>Pseudomonadota</taxon>
        <taxon>Alphaproteobacteria</taxon>
        <taxon>Rhodobacterales</taxon>
        <taxon>Roseobacteraceae</taxon>
        <taxon>Alloyangia</taxon>
    </lineage>
</organism>
<accession>A0AAU8AFA8</accession>